<dbReference type="PROSITE" id="PS51372">
    <property type="entry name" value="PRD_2"/>
    <property type="match status" value="1"/>
</dbReference>
<dbReference type="AlphaFoldDB" id="A0A069RI03"/>
<dbReference type="InterPro" id="IPR004701">
    <property type="entry name" value="PTS_EIIA_man-typ"/>
</dbReference>
<keyword evidence="1 7" id="KW-0808">Transferase</keyword>
<dbReference type="InterPro" id="IPR036662">
    <property type="entry name" value="PTS_EIIA_man-typ_sf"/>
</dbReference>
<dbReference type="EMBL" id="JJMM01000002">
    <property type="protein sequence ID" value="KDR96644.1"/>
    <property type="molecule type" value="Genomic_DNA"/>
</dbReference>
<dbReference type="Pfam" id="PF00158">
    <property type="entry name" value="Sigma54_activat"/>
    <property type="match status" value="1"/>
</dbReference>
<evidence type="ECO:0000259" key="5">
    <source>
        <dbReference type="PROSITE" id="PS51096"/>
    </source>
</evidence>
<dbReference type="Gene3D" id="3.40.50.300">
    <property type="entry name" value="P-loop containing nucleotide triphosphate hydrolases"/>
    <property type="match status" value="1"/>
</dbReference>
<dbReference type="eggNOG" id="COG1221">
    <property type="taxonomic scope" value="Bacteria"/>
</dbReference>
<dbReference type="SUPFAM" id="SSF53062">
    <property type="entry name" value="PTS system fructose IIA component-like"/>
    <property type="match status" value="1"/>
</dbReference>
<dbReference type="InterPro" id="IPR011608">
    <property type="entry name" value="PRD"/>
</dbReference>
<dbReference type="InterPro" id="IPR025943">
    <property type="entry name" value="Sigma_54_int_dom_ATP-bd_2"/>
</dbReference>
<dbReference type="STRING" id="1121324.CLIT_2c02500"/>
<gene>
    <name evidence="7" type="primary">levR</name>
    <name evidence="7" type="ORF">CLIT_2c02500</name>
</gene>
<dbReference type="InterPro" id="IPR027417">
    <property type="entry name" value="P-loop_NTPase"/>
</dbReference>
<dbReference type="Pfam" id="PF03610">
    <property type="entry name" value="EIIA-man"/>
    <property type="match status" value="1"/>
</dbReference>
<dbReference type="OrthoDB" id="9765164at2"/>
<accession>A0A069RI03</accession>
<dbReference type="Pfam" id="PF00874">
    <property type="entry name" value="PRD"/>
    <property type="match status" value="1"/>
</dbReference>
<dbReference type="Proteomes" id="UP000027946">
    <property type="component" value="Unassembled WGS sequence"/>
</dbReference>
<dbReference type="SUPFAM" id="SSF63520">
    <property type="entry name" value="PTS-regulatory domain, PRD"/>
    <property type="match status" value="1"/>
</dbReference>
<dbReference type="RefSeq" id="WP_038261640.1">
    <property type="nucleotide sequence ID" value="NZ_FSRH01000001.1"/>
</dbReference>
<dbReference type="GO" id="GO:0016740">
    <property type="term" value="F:transferase activity"/>
    <property type="evidence" value="ECO:0007669"/>
    <property type="project" value="UniProtKB-KW"/>
</dbReference>
<evidence type="ECO:0000256" key="2">
    <source>
        <dbReference type="ARBA" id="ARBA00022741"/>
    </source>
</evidence>
<organism evidence="7 8">
    <name type="scientific">Peptoclostridium litorale DSM 5388</name>
    <dbReference type="NCBI Taxonomy" id="1121324"/>
    <lineage>
        <taxon>Bacteria</taxon>
        <taxon>Bacillati</taxon>
        <taxon>Bacillota</taxon>
        <taxon>Clostridia</taxon>
        <taxon>Peptostreptococcales</taxon>
        <taxon>Peptoclostridiaceae</taxon>
        <taxon>Peptoclostridium</taxon>
    </lineage>
</organism>
<dbReference type="SUPFAM" id="SSF52540">
    <property type="entry name" value="P-loop containing nucleoside triphosphate hydrolases"/>
    <property type="match status" value="1"/>
</dbReference>
<dbReference type="Gene3D" id="3.40.50.510">
    <property type="entry name" value="Phosphotransferase system, mannose-type IIA component"/>
    <property type="match status" value="1"/>
</dbReference>
<dbReference type="Gene3D" id="1.10.10.60">
    <property type="entry name" value="Homeodomain-like"/>
    <property type="match status" value="1"/>
</dbReference>
<dbReference type="Gene3D" id="1.10.1790.10">
    <property type="entry name" value="PRD domain"/>
    <property type="match status" value="1"/>
</dbReference>
<dbReference type="PANTHER" id="PTHR32071">
    <property type="entry name" value="TRANSCRIPTIONAL REGULATORY PROTEIN"/>
    <property type="match status" value="1"/>
</dbReference>
<sequence length="729" mass="82351">MERQLLKIIESENGKNPFKDEQLANMLGISRTKVNELRNKLEIPSYTERRNNSLTAEIENIIENDPEISIRQIVVKLNKNGFEISAYGLNRYREKIEEIKKKAVESGGSYSDCDKAFESIIGYSKSLKPAIKKGKAAALYPPNGLHALLVGETGSGKSSIVEALYKFTKCFKRDENMPFILFNCADYSENPQLLVSELFGHARGSFTGAESDKPGLVEMANGGILFLDEIHRLPPKGQEILFSIIDRGVFSRLGEKRRDRKASLMIIGATTENVESTLLMTFRRRIPFLIQIPPLSQRPVLERFEIIQLFFSMESNRVNMNFYIPRQITKALLFYNCPGNIGQLKSDIQVTCAQAYIDSMDNEYCGCISIETGHLPSNVQDQLHEIDDKVSRQMQIVVSDLFISSGESSCVNIEDCIFKENIYRIFESDKTDDFKDVTTSRDSIGYDHRHEKFKRILEKVDAYLLDIENRYSSISDENLKAIVGERVSGVVEKALGEIAQGISSKTLRAVVSLHISIAMERISKRIDISNPFAEDIKHDFNAYYEMSRRMIQHFINSEGLEFPEAECAYIALILNYFARKSHSESDSNVGVLVAGYGDVSKSLVSTAREFLGVDYGSYIQLELNEDSSLAISKMKSAIELADNGKGVVILVDMEPLLSYCEIIASEYENKIKTIPRVDTPMVIEAIHKALIPYSTVDEIYHSILKIEKSLPYKLLNRDDIKSISSVKLE</sequence>
<evidence type="ECO:0000313" key="7">
    <source>
        <dbReference type="EMBL" id="KDR96644.1"/>
    </source>
</evidence>
<dbReference type="GO" id="GO:0009401">
    <property type="term" value="P:phosphoenolpyruvate-dependent sugar phosphotransferase system"/>
    <property type="evidence" value="ECO:0007669"/>
    <property type="project" value="InterPro"/>
</dbReference>
<comment type="caution">
    <text evidence="7">The sequence shown here is derived from an EMBL/GenBank/DDBJ whole genome shotgun (WGS) entry which is preliminary data.</text>
</comment>
<evidence type="ECO:0000259" key="6">
    <source>
        <dbReference type="PROSITE" id="PS51372"/>
    </source>
</evidence>
<feature type="domain" description="Sigma-54 factor interaction" evidence="4">
    <location>
        <begin position="120"/>
        <end position="353"/>
    </location>
</feature>
<evidence type="ECO:0000259" key="4">
    <source>
        <dbReference type="PROSITE" id="PS50045"/>
    </source>
</evidence>
<proteinExistence type="predicted"/>
<dbReference type="InterPro" id="IPR003593">
    <property type="entry name" value="AAA+_ATPase"/>
</dbReference>
<dbReference type="CDD" id="cd00009">
    <property type="entry name" value="AAA"/>
    <property type="match status" value="1"/>
</dbReference>
<dbReference type="GO" id="GO:0006355">
    <property type="term" value="P:regulation of DNA-templated transcription"/>
    <property type="evidence" value="ECO:0007669"/>
    <property type="project" value="InterPro"/>
</dbReference>
<dbReference type="SMART" id="SM00382">
    <property type="entry name" value="AAA"/>
    <property type="match status" value="1"/>
</dbReference>
<name>A0A069RI03_PEPLI</name>
<reference evidence="7 8" key="1">
    <citation type="submission" date="2014-03" db="EMBL/GenBank/DDBJ databases">
        <title>Genome sequence of Clostridium litorale W6, DSM 5388.</title>
        <authorList>
            <person name="Poehlein A."/>
            <person name="Jagirdar A."/>
            <person name="Khonsari B."/>
            <person name="Chibani C.M."/>
            <person name="Gutierrez Gutierrez D.A."/>
            <person name="Davydova E."/>
            <person name="Alghaithi H.S."/>
            <person name="Nair K.P."/>
            <person name="Dhamotharan K."/>
            <person name="Chandran L."/>
            <person name="G W."/>
            <person name="Daniel R."/>
        </authorList>
    </citation>
    <scope>NUCLEOTIDE SEQUENCE [LARGE SCALE GENOMIC DNA]</scope>
    <source>
        <strain evidence="7 8">W6</strain>
    </source>
</reference>
<feature type="domain" description="PTS EIIA type-4" evidence="5">
    <location>
        <begin position="588"/>
        <end position="711"/>
    </location>
</feature>
<dbReference type="EC" id="2.7.1.-" evidence="7"/>
<evidence type="ECO:0000256" key="3">
    <source>
        <dbReference type="ARBA" id="ARBA00022840"/>
    </source>
</evidence>
<evidence type="ECO:0000313" key="8">
    <source>
        <dbReference type="Proteomes" id="UP000027946"/>
    </source>
</evidence>
<dbReference type="PANTHER" id="PTHR32071:SF38">
    <property type="entry name" value="PSP OPERON TRANSCRIPTIONAL ACTIVATOR"/>
    <property type="match status" value="1"/>
</dbReference>
<protein>
    <submittedName>
        <fullName evidence="7">Transcriptional regulatory protein LevR</fullName>
        <ecNumber evidence="7">2.7.1.-</ecNumber>
    </submittedName>
</protein>
<keyword evidence="3" id="KW-0067">ATP-binding</keyword>
<dbReference type="PROSITE" id="PS00676">
    <property type="entry name" value="SIGMA54_INTERACT_2"/>
    <property type="match status" value="1"/>
</dbReference>
<dbReference type="GO" id="GO:0005524">
    <property type="term" value="F:ATP binding"/>
    <property type="evidence" value="ECO:0007669"/>
    <property type="project" value="UniProtKB-KW"/>
</dbReference>
<keyword evidence="8" id="KW-1185">Reference proteome</keyword>
<keyword evidence="2" id="KW-0547">Nucleotide-binding</keyword>
<dbReference type="PROSITE" id="PS51096">
    <property type="entry name" value="PTS_EIIA_TYPE_4"/>
    <property type="match status" value="1"/>
</dbReference>
<dbReference type="eggNOG" id="COG3933">
    <property type="taxonomic scope" value="Bacteria"/>
</dbReference>
<feature type="domain" description="PRD" evidence="6">
    <location>
        <begin position="474"/>
        <end position="584"/>
    </location>
</feature>
<dbReference type="InterPro" id="IPR036634">
    <property type="entry name" value="PRD_sf"/>
</dbReference>
<evidence type="ECO:0000256" key="1">
    <source>
        <dbReference type="ARBA" id="ARBA00022679"/>
    </source>
</evidence>
<dbReference type="GO" id="GO:0016020">
    <property type="term" value="C:membrane"/>
    <property type="evidence" value="ECO:0007669"/>
    <property type="project" value="InterPro"/>
</dbReference>
<dbReference type="InterPro" id="IPR002078">
    <property type="entry name" value="Sigma_54_int"/>
</dbReference>
<dbReference type="PROSITE" id="PS50045">
    <property type="entry name" value="SIGMA54_INTERACT_4"/>
    <property type="match status" value="1"/>
</dbReference>